<dbReference type="Gene3D" id="1.20.1250.20">
    <property type="entry name" value="MFS general substrate transporter like domains"/>
    <property type="match status" value="2"/>
</dbReference>
<evidence type="ECO:0000256" key="4">
    <source>
        <dbReference type="ARBA" id="ARBA00022692"/>
    </source>
</evidence>
<evidence type="ECO:0000313" key="9">
    <source>
        <dbReference type="EMBL" id="TCK59916.1"/>
    </source>
</evidence>
<dbReference type="PROSITE" id="PS50850">
    <property type="entry name" value="MFS"/>
    <property type="match status" value="1"/>
</dbReference>
<feature type="transmembrane region" description="Helical" evidence="7">
    <location>
        <begin position="350"/>
        <end position="372"/>
    </location>
</feature>
<evidence type="ECO:0000256" key="3">
    <source>
        <dbReference type="ARBA" id="ARBA00022475"/>
    </source>
</evidence>
<evidence type="ECO:0000256" key="1">
    <source>
        <dbReference type="ARBA" id="ARBA00004651"/>
    </source>
</evidence>
<dbReference type="Pfam" id="PF07690">
    <property type="entry name" value="MFS_1"/>
    <property type="match status" value="1"/>
</dbReference>
<dbReference type="InterPro" id="IPR020846">
    <property type="entry name" value="MFS_dom"/>
</dbReference>
<evidence type="ECO:0000256" key="7">
    <source>
        <dbReference type="SAM" id="Phobius"/>
    </source>
</evidence>
<accession>A0A4R1K6P7</accession>
<evidence type="ECO:0000256" key="6">
    <source>
        <dbReference type="ARBA" id="ARBA00023136"/>
    </source>
</evidence>
<dbReference type="AlphaFoldDB" id="A0A4R1K6P7"/>
<reference evidence="9 10" key="1">
    <citation type="submission" date="2019-03" db="EMBL/GenBank/DDBJ databases">
        <title>Genomic Encyclopedia of Type Strains, Phase IV (KMG-IV): sequencing the most valuable type-strain genomes for metagenomic binning, comparative biology and taxonomic classification.</title>
        <authorList>
            <person name="Goeker M."/>
        </authorList>
    </citation>
    <scope>NUCLEOTIDE SEQUENCE [LARGE SCALE GENOMIC DNA]</scope>
    <source>
        <strain evidence="9 10">DSM 24984</strain>
    </source>
</reference>
<keyword evidence="6 7" id="KW-0472">Membrane</keyword>
<feature type="transmembrane region" description="Helical" evidence="7">
    <location>
        <begin position="237"/>
        <end position="255"/>
    </location>
</feature>
<proteinExistence type="predicted"/>
<keyword evidence="10" id="KW-1185">Reference proteome</keyword>
<feature type="transmembrane region" description="Helical" evidence="7">
    <location>
        <begin position="132"/>
        <end position="149"/>
    </location>
</feature>
<dbReference type="GO" id="GO:0005886">
    <property type="term" value="C:plasma membrane"/>
    <property type="evidence" value="ECO:0007669"/>
    <property type="project" value="UniProtKB-SubCell"/>
</dbReference>
<dbReference type="InterPro" id="IPR011701">
    <property type="entry name" value="MFS"/>
</dbReference>
<dbReference type="RefSeq" id="WP_132874066.1">
    <property type="nucleotide sequence ID" value="NZ_JAJUHT010000005.1"/>
</dbReference>
<keyword evidence="5 7" id="KW-1133">Transmembrane helix</keyword>
<evidence type="ECO:0000256" key="2">
    <source>
        <dbReference type="ARBA" id="ARBA00022448"/>
    </source>
</evidence>
<gene>
    <name evidence="9" type="ORF">C8D98_2083</name>
</gene>
<dbReference type="EMBL" id="SMGG01000005">
    <property type="protein sequence ID" value="TCK59916.1"/>
    <property type="molecule type" value="Genomic_DNA"/>
</dbReference>
<dbReference type="GO" id="GO:0022857">
    <property type="term" value="F:transmembrane transporter activity"/>
    <property type="evidence" value="ECO:0007669"/>
    <property type="project" value="InterPro"/>
</dbReference>
<dbReference type="SUPFAM" id="SSF103473">
    <property type="entry name" value="MFS general substrate transporter"/>
    <property type="match status" value="1"/>
</dbReference>
<feature type="transmembrane region" description="Helical" evidence="7">
    <location>
        <begin position="35"/>
        <end position="56"/>
    </location>
</feature>
<dbReference type="PANTHER" id="PTHR23517:SF3">
    <property type="entry name" value="INTEGRAL MEMBRANE TRANSPORT PROTEIN"/>
    <property type="match status" value="1"/>
</dbReference>
<feature type="transmembrane region" description="Helical" evidence="7">
    <location>
        <begin position="155"/>
        <end position="175"/>
    </location>
</feature>
<organism evidence="9 10">
    <name type="scientific">Seleniivibrio woodruffii</name>
    <dbReference type="NCBI Taxonomy" id="1078050"/>
    <lineage>
        <taxon>Bacteria</taxon>
        <taxon>Pseudomonadati</taxon>
        <taxon>Deferribacterota</taxon>
        <taxon>Deferribacteres</taxon>
        <taxon>Deferribacterales</taxon>
        <taxon>Geovibrionaceae</taxon>
        <taxon>Seleniivibrio</taxon>
    </lineage>
</organism>
<dbReference type="PANTHER" id="PTHR23517">
    <property type="entry name" value="RESISTANCE PROTEIN MDTM, PUTATIVE-RELATED-RELATED"/>
    <property type="match status" value="1"/>
</dbReference>
<dbReference type="OrthoDB" id="5412090at2"/>
<evidence type="ECO:0000256" key="5">
    <source>
        <dbReference type="ARBA" id="ARBA00022989"/>
    </source>
</evidence>
<dbReference type="Proteomes" id="UP000294614">
    <property type="component" value="Unassembled WGS sequence"/>
</dbReference>
<feature type="transmembrane region" description="Helical" evidence="7">
    <location>
        <begin position="326"/>
        <end position="344"/>
    </location>
</feature>
<evidence type="ECO:0000313" key="10">
    <source>
        <dbReference type="Proteomes" id="UP000294614"/>
    </source>
</evidence>
<keyword evidence="2" id="KW-0813">Transport</keyword>
<sequence length="387" mass="41293">MKAIILILINFLITFGFSVSDGLFAVVFKDVVGNGIFLSFAFFFYSFSKIIFSPFAGRILDSMGVERVLGFSLVLFTAVSAVFILSDDKIIILTARIIQGCACAFFRPVLLCAIASEGKFSNLGRRAGQLDISFYLALAAGTFYGGFLFDASGKTGVFISIALCCVMSLLLFLLFRECLKTHGTAKEKPSANRLIPAANPALTGYLVYIFFKAWGISSVCIYLPVLMHNQGFTASNIGFAVSIPPFVMAFFLLFTGRLADILKKNTMVFTGGAVAAASYLSIPFAYDLPSIILIIIIGGAAGAFSQPALAALLLESAPDGQTGRTIGLFNTVMGLGFSVSPIINGLLLKFAGIGSIFIIAGITGLLSSMYFADCTENLVGDAADYKY</sequence>
<comment type="caution">
    <text evidence="9">The sequence shown here is derived from an EMBL/GenBank/DDBJ whole genome shotgun (WGS) entry which is preliminary data.</text>
</comment>
<dbReference type="InterPro" id="IPR050171">
    <property type="entry name" value="MFS_Transporters"/>
</dbReference>
<feature type="transmembrane region" description="Helical" evidence="7">
    <location>
        <begin position="205"/>
        <end position="225"/>
    </location>
</feature>
<keyword evidence="4 7" id="KW-0812">Transmembrane</keyword>
<feature type="transmembrane region" description="Helical" evidence="7">
    <location>
        <begin position="68"/>
        <end position="85"/>
    </location>
</feature>
<comment type="subcellular location">
    <subcellularLocation>
        <location evidence="1">Cell membrane</location>
        <topology evidence="1">Multi-pass membrane protein</topology>
    </subcellularLocation>
</comment>
<feature type="domain" description="Major facilitator superfamily (MFS) profile" evidence="8">
    <location>
        <begin position="201"/>
        <end position="387"/>
    </location>
</feature>
<name>A0A4R1K6P7_9BACT</name>
<keyword evidence="3" id="KW-1003">Cell membrane</keyword>
<feature type="transmembrane region" description="Helical" evidence="7">
    <location>
        <begin position="292"/>
        <end position="314"/>
    </location>
</feature>
<evidence type="ECO:0000259" key="8">
    <source>
        <dbReference type="PROSITE" id="PS50850"/>
    </source>
</evidence>
<dbReference type="InterPro" id="IPR036259">
    <property type="entry name" value="MFS_trans_sf"/>
</dbReference>
<feature type="transmembrane region" description="Helical" evidence="7">
    <location>
        <begin position="267"/>
        <end position="286"/>
    </location>
</feature>
<protein>
    <submittedName>
        <fullName evidence="9">Putative MFS family arabinose efflux permease</fullName>
    </submittedName>
</protein>